<organism evidence="11 12">
    <name type="scientific">Pelotomaculum propionicicum</name>
    <dbReference type="NCBI Taxonomy" id="258475"/>
    <lineage>
        <taxon>Bacteria</taxon>
        <taxon>Bacillati</taxon>
        <taxon>Bacillota</taxon>
        <taxon>Clostridia</taxon>
        <taxon>Eubacteriales</taxon>
        <taxon>Desulfotomaculaceae</taxon>
        <taxon>Pelotomaculum</taxon>
    </lineage>
</organism>
<comment type="caution">
    <text evidence="11">The sequence shown here is derived from an EMBL/GenBank/DDBJ whole genome shotgun (WGS) entry which is preliminary data.</text>
</comment>
<evidence type="ECO:0000256" key="8">
    <source>
        <dbReference type="ARBA" id="ARBA00039149"/>
    </source>
</evidence>
<dbReference type="AlphaFoldDB" id="A0A4Y7RLW4"/>
<evidence type="ECO:0000256" key="4">
    <source>
        <dbReference type="ARBA" id="ARBA00022741"/>
    </source>
</evidence>
<dbReference type="EC" id="6.3.4.20" evidence="8 10"/>
<reference evidence="11 12" key="1">
    <citation type="journal article" date="2018" name="Environ. Microbiol.">
        <title>Novel energy conservation strategies and behaviour of Pelotomaculum schinkii driving syntrophic propionate catabolism.</title>
        <authorList>
            <person name="Hidalgo-Ahumada C.A.P."/>
            <person name="Nobu M.K."/>
            <person name="Narihiro T."/>
            <person name="Tamaki H."/>
            <person name="Liu W.T."/>
            <person name="Kamagata Y."/>
            <person name="Stams A.J.M."/>
            <person name="Imachi H."/>
            <person name="Sousa D.Z."/>
        </authorList>
    </citation>
    <scope>NUCLEOTIDE SEQUENCE [LARGE SCALE GENOMIC DNA]</scope>
    <source>
        <strain evidence="11 12">MGP</strain>
    </source>
</reference>
<feature type="binding site" evidence="10">
    <location>
        <position position="191"/>
    </location>
    <ligand>
        <name>Zn(2+)</name>
        <dbReference type="ChEBI" id="CHEBI:29105"/>
    </ligand>
</feature>
<dbReference type="PANTHER" id="PTHR42914:SF1">
    <property type="entry name" value="7-CYANO-7-DEAZAGUANINE SYNTHASE"/>
    <property type="match status" value="1"/>
</dbReference>
<evidence type="ECO:0000256" key="1">
    <source>
        <dbReference type="ARBA" id="ARBA00005061"/>
    </source>
</evidence>
<dbReference type="EMBL" id="QFFZ01000034">
    <property type="protein sequence ID" value="TEB09984.1"/>
    <property type="molecule type" value="Genomic_DNA"/>
</dbReference>
<dbReference type="UniPathway" id="UPA00391"/>
<keyword evidence="10" id="KW-0671">Queuosine biosynthesis</keyword>
<keyword evidence="4 10" id="KW-0547">Nucleotide-binding</keyword>
<dbReference type="InterPro" id="IPR018317">
    <property type="entry name" value="QueC"/>
</dbReference>
<sequence>MKSIVLLSGGLDSSVALAQALRETDVALCLTFDYGQKSAAKEKKAAAALAAYYKTNHRVLELNFLKEITTSALVAGESVPEPGLFDLDDRAKSGASAVMVWVPNRNGLFVNIAASFAEAYQCDIIVAGFNREEAATFPDNSREYVSAANLAMSFSTLRRVRLVSYTQQLDKAEIVKLGLALGLPFQYVWSCYRGGEKMCGRCESCMRLKRAVEAAGLELERLQSRDDGDRTFY</sequence>
<dbReference type="GO" id="GO:0005524">
    <property type="term" value="F:ATP binding"/>
    <property type="evidence" value="ECO:0007669"/>
    <property type="project" value="UniProtKB-UniRule"/>
</dbReference>
<evidence type="ECO:0000256" key="9">
    <source>
        <dbReference type="ARBA" id="ARBA00047890"/>
    </source>
</evidence>
<feature type="binding site" evidence="10">
    <location>
        <position position="202"/>
    </location>
    <ligand>
        <name>Zn(2+)</name>
        <dbReference type="ChEBI" id="CHEBI:29105"/>
    </ligand>
</feature>
<evidence type="ECO:0000256" key="6">
    <source>
        <dbReference type="ARBA" id="ARBA00022840"/>
    </source>
</evidence>
<evidence type="ECO:0000256" key="10">
    <source>
        <dbReference type="HAMAP-Rule" id="MF_01633"/>
    </source>
</evidence>
<keyword evidence="6 10" id="KW-0067">ATP-binding</keyword>
<evidence type="ECO:0000313" key="12">
    <source>
        <dbReference type="Proteomes" id="UP000297597"/>
    </source>
</evidence>
<proteinExistence type="inferred from homology"/>
<keyword evidence="5 10" id="KW-0862">Zinc</keyword>
<comment type="subunit">
    <text evidence="10">Homodimer.</text>
</comment>
<dbReference type="GO" id="GO:0008616">
    <property type="term" value="P:tRNA queuosine(34) biosynthetic process"/>
    <property type="evidence" value="ECO:0007669"/>
    <property type="project" value="UniProtKB-UniRule"/>
</dbReference>
<dbReference type="RefSeq" id="WP_134214491.1">
    <property type="nucleotide sequence ID" value="NZ_QFFZ01000034.1"/>
</dbReference>
<gene>
    <name evidence="11" type="primary">queC_1</name>
    <name evidence="10" type="synonym">queC</name>
    <name evidence="11" type="ORF">Pmgp_02678</name>
</gene>
<feature type="binding site" evidence="10">
    <location>
        <begin position="7"/>
        <end position="17"/>
    </location>
    <ligand>
        <name>ATP</name>
        <dbReference type="ChEBI" id="CHEBI:30616"/>
    </ligand>
</feature>
<name>A0A4Y7RLW4_9FIRM</name>
<keyword evidence="12" id="KW-1185">Reference proteome</keyword>
<evidence type="ECO:0000256" key="7">
    <source>
        <dbReference type="ARBA" id="ARBA00037993"/>
    </source>
</evidence>
<dbReference type="PANTHER" id="PTHR42914">
    <property type="entry name" value="7-CYANO-7-DEAZAGUANINE SYNTHASE"/>
    <property type="match status" value="1"/>
</dbReference>
<evidence type="ECO:0000256" key="3">
    <source>
        <dbReference type="ARBA" id="ARBA00022723"/>
    </source>
</evidence>
<dbReference type="CDD" id="cd01995">
    <property type="entry name" value="QueC-like"/>
    <property type="match status" value="1"/>
</dbReference>
<evidence type="ECO:0000256" key="2">
    <source>
        <dbReference type="ARBA" id="ARBA00022598"/>
    </source>
</evidence>
<dbReference type="GO" id="GO:0008270">
    <property type="term" value="F:zinc ion binding"/>
    <property type="evidence" value="ECO:0007669"/>
    <property type="project" value="UniProtKB-UniRule"/>
</dbReference>
<dbReference type="SUPFAM" id="SSF52402">
    <property type="entry name" value="Adenine nucleotide alpha hydrolases-like"/>
    <property type="match status" value="1"/>
</dbReference>
<dbReference type="PIRSF" id="PIRSF006293">
    <property type="entry name" value="ExsB"/>
    <property type="match status" value="1"/>
</dbReference>
<dbReference type="OrthoDB" id="9789567at2"/>
<protein>
    <recommendedName>
        <fullName evidence="8 10">7-cyano-7-deazaguanine synthase</fullName>
        <ecNumber evidence="8 10">6.3.4.20</ecNumber>
    </recommendedName>
    <alternativeName>
        <fullName evidence="10">7-cyano-7-carbaguanine synthase</fullName>
    </alternativeName>
    <alternativeName>
        <fullName evidence="10">PreQ(0) synthase</fullName>
    </alternativeName>
    <alternativeName>
        <fullName evidence="10">Queuosine biosynthesis protein QueC</fullName>
    </alternativeName>
</protein>
<comment type="catalytic activity">
    <reaction evidence="9 10">
        <text>7-carboxy-7-carbaguanine + NH4(+) + 2 ATP = 7-cyano-7-carbaguanine + 2 AMP + 2 diphosphate + 2 H(+)</text>
        <dbReference type="Rhea" id="RHEA:27982"/>
        <dbReference type="ChEBI" id="CHEBI:15378"/>
        <dbReference type="ChEBI" id="CHEBI:28938"/>
        <dbReference type="ChEBI" id="CHEBI:30616"/>
        <dbReference type="ChEBI" id="CHEBI:33019"/>
        <dbReference type="ChEBI" id="CHEBI:45075"/>
        <dbReference type="ChEBI" id="CHEBI:61036"/>
        <dbReference type="ChEBI" id="CHEBI:456215"/>
        <dbReference type="EC" id="6.3.4.20"/>
    </reaction>
</comment>
<evidence type="ECO:0000256" key="5">
    <source>
        <dbReference type="ARBA" id="ARBA00022833"/>
    </source>
</evidence>
<dbReference type="Proteomes" id="UP000297597">
    <property type="component" value="Unassembled WGS sequence"/>
</dbReference>
<dbReference type="Pfam" id="PF06508">
    <property type="entry name" value="QueC"/>
    <property type="match status" value="1"/>
</dbReference>
<feature type="binding site" evidence="10">
    <location>
        <position position="205"/>
    </location>
    <ligand>
        <name>Zn(2+)</name>
        <dbReference type="ChEBI" id="CHEBI:29105"/>
    </ligand>
</feature>
<comment type="similarity">
    <text evidence="7 10">Belongs to the QueC family.</text>
</comment>
<evidence type="ECO:0000313" key="11">
    <source>
        <dbReference type="EMBL" id="TEB09984.1"/>
    </source>
</evidence>
<feature type="binding site" evidence="10">
    <location>
        <position position="199"/>
    </location>
    <ligand>
        <name>Zn(2+)</name>
        <dbReference type="ChEBI" id="CHEBI:29105"/>
    </ligand>
</feature>
<keyword evidence="3 10" id="KW-0479">Metal-binding</keyword>
<dbReference type="InterPro" id="IPR014729">
    <property type="entry name" value="Rossmann-like_a/b/a_fold"/>
</dbReference>
<dbReference type="HAMAP" id="MF_01633">
    <property type="entry name" value="QueC"/>
    <property type="match status" value="1"/>
</dbReference>
<dbReference type="Gene3D" id="3.40.50.620">
    <property type="entry name" value="HUPs"/>
    <property type="match status" value="1"/>
</dbReference>
<comment type="pathway">
    <text evidence="1 10">Purine metabolism; 7-cyano-7-deazaguanine biosynthesis.</text>
</comment>
<dbReference type="GO" id="GO:0016879">
    <property type="term" value="F:ligase activity, forming carbon-nitrogen bonds"/>
    <property type="evidence" value="ECO:0007669"/>
    <property type="project" value="UniProtKB-UniRule"/>
</dbReference>
<accession>A0A4Y7RLW4</accession>
<comment type="function">
    <text evidence="10">Catalyzes the ATP-dependent conversion of 7-carboxy-7-deazaguanine (CDG) to 7-cyano-7-deazaguanine (preQ(0)).</text>
</comment>
<comment type="cofactor">
    <cofactor evidence="10">
        <name>Zn(2+)</name>
        <dbReference type="ChEBI" id="CHEBI:29105"/>
    </cofactor>
    <text evidence="10">Binds 1 zinc ion per subunit.</text>
</comment>
<keyword evidence="2 10" id="KW-0436">Ligase</keyword>
<dbReference type="NCBIfam" id="TIGR00364">
    <property type="entry name" value="7-cyano-7-deazaguanine synthase QueC"/>
    <property type="match status" value="1"/>
</dbReference>